<accession>A0AAV5AAV1</accession>
<comment type="caution">
    <text evidence="4">The sequence shown here is derived from an EMBL/GenBank/DDBJ whole genome shotgun (WGS) entry which is preliminary data.</text>
</comment>
<gene>
    <name evidence="4" type="ORF">Clacol_004580</name>
</gene>
<dbReference type="PANTHER" id="PTHR28074">
    <property type="entry name" value="ATP SYNTHASE SUBUNIT K, MITOCHONDRIAL"/>
    <property type="match status" value="1"/>
</dbReference>
<protein>
    <submittedName>
        <fullName evidence="4">Uncharacterized protein</fullName>
    </submittedName>
</protein>
<keyword evidence="2" id="KW-0496">Mitochondrion</keyword>
<comment type="subcellular location">
    <subcellularLocation>
        <location evidence="1">Mitochondrion membrane</location>
    </subcellularLocation>
</comment>
<dbReference type="EMBL" id="BPWL01000005">
    <property type="protein sequence ID" value="GJJ10354.1"/>
    <property type="molecule type" value="Genomic_DNA"/>
</dbReference>
<dbReference type="PANTHER" id="PTHR28074:SF1">
    <property type="entry name" value="ATP SYNTHASE SUBUNIT K, MITOCHONDRIAL"/>
    <property type="match status" value="1"/>
</dbReference>
<evidence type="ECO:0000256" key="2">
    <source>
        <dbReference type="ARBA" id="ARBA00023128"/>
    </source>
</evidence>
<dbReference type="GO" id="GO:0015986">
    <property type="term" value="P:proton motive force-driven ATP synthesis"/>
    <property type="evidence" value="ECO:0007669"/>
    <property type="project" value="TreeGrafter"/>
</dbReference>
<dbReference type="GO" id="GO:0031966">
    <property type="term" value="C:mitochondrial membrane"/>
    <property type="evidence" value="ECO:0007669"/>
    <property type="project" value="UniProtKB-SubCell"/>
</dbReference>
<dbReference type="Proteomes" id="UP001050691">
    <property type="component" value="Unassembled WGS sequence"/>
</dbReference>
<name>A0AAV5AAV1_9AGAM</name>
<evidence type="ECO:0000256" key="1">
    <source>
        <dbReference type="ARBA" id="ARBA00004325"/>
    </source>
</evidence>
<sequence length="73" mass="7873">MSYVIAGRAIKSEFLALGTLLSTAAVAAISMSGDKKEKAKPEAVKIEASSNEEEEFIRNFIAEAEKADKDSKH</sequence>
<dbReference type="Pfam" id="PF11022">
    <property type="entry name" value="ATP19"/>
    <property type="match status" value="1"/>
</dbReference>
<dbReference type="AlphaFoldDB" id="A0AAV5AAV1"/>
<evidence type="ECO:0000256" key="3">
    <source>
        <dbReference type="ARBA" id="ARBA00023136"/>
    </source>
</evidence>
<evidence type="ECO:0000313" key="5">
    <source>
        <dbReference type="Proteomes" id="UP001050691"/>
    </source>
</evidence>
<evidence type="ECO:0000313" key="4">
    <source>
        <dbReference type="EMBL" id="GJJ10354.1"/>
    </source>
</evidence>
<organism evidence="4 5">
    <name type="scientific">Clathrus columnatus</name>
    <dbReference type="NCBI Taxonomy" id="1419009"/>
    <lineage>
        <taxon>Eukaryota</taxon>
        <taxon>Fungi</taxon>
        <taxon>Dikarya</taxon>
        <taxon>Basidiomycota</taxon>
        <taxon>Agaricomycotina</taxon>
        <taxon>Agaricomycetes</taxon>
        <taxon>Phallomycetidae</taxon>
        <taxon>Phallales</taxon>
        <taxon>Clathraceae</taxon>
        <taxon>Clathrus</taxon>
    </lineage>
</organism>
<keyword evidence="5" id="KW-1185">Reference proteome</keyword>
<proteinExistence type="predicted"/>
<keyword evidence="3" id="KW-0472">Membrane</keyword>
<dbReference type="InterPro" id="IPR021278">
    <property type="entry name" value="ATP19"/>
</dbReference>
<reference evidence="4" key="1">
    <citation type="submission" date="2021-10" db="EMBL/GenBank/DDBJ databases">
        <title>De novo Genome Assembly of Clathrus columnatus (Basidiomycota, Fungi) Using Illumina and Nanopore Sequence Data.</title>
        <authorList>
            <person name="Ogiso-Tanaka E."/>
            <person name="Itagaki H."/>
            <person name="Hosoya T."/>
            <person name="Hosaka K."/>
        </authorList>
    </citation>
    <scope>NUCLEOTIDE SEQUENCE</scope>
    <source>
        <strain evidence="4">MO-923</strain>
    </source>
</reference>